<organism evidence="2 3">
    <name type="scientific">Bowmanella pacifica</name>
    <dbReference type="NCBI Taxonomy" id="502051"/>
    <lineage>
        <taxon>Bacteria</taxon>
        <taxon>Pseudomonadati</taxon>
        <taxon>Pseudomonadota</taxon>
        <taxon>Gammaproteobacteria</taxon>
        <taxon>Alteromonadales</taxon>
        <taxon>Alteromonadaceae</taxon>
        <taxon>Bowmanella</taxon>
    </lineage>
</organism>
<dbReference type="EMBL" id="BMLS01000002">
    <property type="protein sequence ID" value="GGO68176.1"/>
    <property type="molecule type" value="Genomic_DNA"/>
</dbReference>
<keyword evidence="1" id="KW-0732">Signal</keyword>
<dbReference type="RefSeq" id="WP_188693067.1">
    <property type="nucleotide sequence ID" value="NZ_BMLS01000002.1"/>
</dbReference>
<proteinExistence type="predicted"/>
<protein>
    <recommendedName>
        <fullName evidence="4">Lipoprotein</fullName>
    </recommendedName>
</protein>
<evidence type="ECO:0000313" key="3">
    <source>
        <dbReference type="Proteomes" id="UP000606935"/>
    </source>
</evidence>
<evidence type="ECO:0008006" key="4">
    <source>
        <dbReference type="Google" id="ProtNLM"/>
    </source>
</evidence>
<reference evidence="2" key="2">
    <citation type="submission" date="2020-09" db="EMBL/GenBank/DDBJ databases">
        <authorList>
            <person name="Sun Q."/>
            <person name="Zhou Y."/>
        </authorList>
    </citation>
    <scope>NUCLEOTIDE SEQUENCE</scope>
    <source>
        <strain evidence="2">CGMCC 1.7086</strain>
    </source>
</reference>
<gene>
    <name evidence="2" type="ORF">GCM10010982_16480</name>
</gene>
<dbReference type="AlphaFoldDB" id="A0A917YYP4"/>
<evidence type="ECO:0000256" key="1">
    <source>
        <dbReference type="SAM" id="SignalP"/>
    </source>
</evidence>
<sequence>MKKVLFATLFIALSGCANILEVTPINTPPEREKAAIPQEVLDDMEQDIRKLAGQVHHSRTQERVYSGNQLDLYRLEARQLSMQTDLRDTYTGEYYDCSTIAVRYQFNLYNSYYENAGRWVHSENTDSKYREDEVCTYQSSGRIRYTPGKEVDVSDQPKLR</sequence>
<accession>A0A917YYP4</accession>
<feature type="signal peptide" evidence="1">
    <location>
        <begin position="1"/>
        <end position="19"/>
    </location>
</feature>
<reference evidence="2" key="1">
    <citation type="journal article" date="2014" name="Int. J. Syst. Evol. Microbiol.">
        <title>Complete genome sequence of Corynebacterium casei LMG S-19264T (=DSM 44701T), isolated from a smear-ripened cheese.</title>
        <authorList>
            <consortium name="US DOE Joint Genome Institute (JGI-PGF)"/>
            <person name="Walter F."/>
            <person name="Albersmeier A."/>
            <person name="Kalinowski J."/>
            <person name="Ruckert C."/>
        </authorList>
    </citation>
    <scope>NUCLEOTIDE SEQUENCE</scope>
    <source>
        <strain evidence="2">CGMCC 1.7086</strain>
    </source>
</reference>
<dbReference type="PROSITE" id="PS51257">
    <property type="entry name" value="PROKAR_LIPOPROTEIN"/>
    <property type="match status" value="1"/>
</dbReference>
<comment type="caution">
    <text evidence="2">The sequence shown here is derived from an EMBL/GenBank/DDBJ whole genome shotgun (WGS) entry which is preliminary data.</text>
</comment>
<dbReference type="Proteomes" id="UP000606935">
    <property type="component" value="Unassembled WGS sequence"/>
</dbReference>
<name>A0A917YYP4_9ALTE</name>
<keyword evidence="3" id="KW-1185">Reference proteome</keyword>
<evidence type="ECO:0000313" key="2">
    <source>
        <dbReference type="EMBL" id="GGO68176.1"/>
    </source>
</evidence>
<feature type="chain" id="PRO_5037022134" description="Lipoprotein" evidence="1">
    <location>
        <begin position="20"/>
        <end position="160"/>
    </location>
</feature>